<name>A0ABQ1X7K8_9BACT</name>
<dbReference type="Proteomes" id="UP000601361">
    <property type="component" value="Unassembled WGS sequence"/>
</dbReference>
<evidence type="ECO:0008006" key="3">
    <source>
        <dbReference type="Google" id="ProtNLM"/>
    </source>
</evidence>
<proteinExistence type="predicted"/>
<accession>A0ABQ1X7K8</accession>
<dbReference type="PROSITE" id="PS51257">
    <property type="entry name" value="PROKAR_LIPOPROTEIN"/>
    <property type="match status" value="1"/>
</dbReference>
<evidence type="ECO:0000313" key="1">
    <source>
        <dbReference type="EMBL" id="GGG59732.1"/>
    </source>
</evidence>
<gene>
    <name evidence="1" type="ORF">GCM10011378_39660</name>
</gene>
<reference evidence="2" key="1">
    <citation type="journal article" date="2019" name="Int. J. Syst. Evol. Microbiol.">
        <title>The Global Catalogue of Microorganisms (GCM) 10K type strain sequencing project: providing services to taxonomists for standard genome sequencing and annotation.</title>
        <authorList>
            <consortium name="The Broad Institute Genomics Platform"/>
            <consortium name="The Broad Institute Genome Sequencing Center for Infectious Disease"/>
            <person name="Wu L."/>
            <person name="Ma J."/>
        </authorList>
    </citation>
    <scope>NUCLEOTIDE SEQUENCE [LARGE SCALE GENOMIC DNA]</scope>
    <source>
        <strain evidence="2">CGMCC 1.12990</strain>
    </source>
</reference>
<comment type="caution">
    <text evidence="1">The sequence shown here is derived from an EMBL/GenBank/DDBJ whole genome shotgun (WGS) entry which is preliminary data.</text>
</comment>
<sequence length="109" mass="11954">MQSKLNQLLTVVAVTGMALLTSCSSGSKPDQFLGEWQSVDSPTRPHMTIQERGENLTLLEGKKEYPLTYDKDNHKLTVNTGLGAMDIIYLGEKDHLLISGAGEYSKVAK</sequence>
<protein>
    <recommendedName>
        <fullName evidence="3">DUF3876 domain-containing protein</fullName>
    </recommendedName>
</protein>
<evidence type="ECO:0000313" key="2">
    <source>
        <dbReference type="Proteomes" id="UP000601361"/>
    </source>
</evidence>
<keyword evidence="2" id="KW-1185">Reference proteome</keyword>
<dbReference type="RefSeq" id="WP_188559613.1">
    <property type="nucleotide sequence ID" value="NZ_BMGS01000014.1"/>
</dbReference>
<dbReference type="EMBL" id="BMGS01000014">
    <property type="protein sequence ID" value="GGG59732.1"/>
    <property type="molecule type" value="Genomic_DNA"/>
</dbReference>
<organism evidence="1 2">
    <name type="scientific">Hymenobacter glacieicola</name>
    <dbReference type="NCBI Taxonomy" id="1562124"/>
    <lineage>
        <taxon>Bacteria</taxon>
        <taxon>Pseudomonadati</taxon>
        <taxon>Bacteroidota</taxon>
        <taxon>Cytophagia</taxon>
        <taxon>Cytophagales</taxon>
        <taxon>Hymenobacteraceae</taxon>
        <taxon>Hymenobacter</taxon>
    </lineage>
</organism>